<evidence type="ECO:0000256" key="3">
    <source>
        <dbReference type="ARBA" id="ARBA00022475"/>
    </source>
</evidence>
<evidence type="ECO:0000313" key="10">
    <source>
        <dbReference type="Proteomes" id="UP000320216"/>
    </source>
</evidence>
<feature type="transmembrane region" description="Helical" evidence="7">
    <location>
        <begin position="98"/>
        <end position="123"/>
    </location>
</feature>
<dbReference type="AlphaFoldDB" id="A0A5B8M9T6"/>
<evidence type="ECO:0000256" key="5">
    <source>
        <dbReference type="ARBA" id="ARBA00022989"/>
    </source>
</evidence>
<proteinExistence type="inferred from homology"/>
<dbReference type="InterPro" id="IPR000515">
    <property type="entry name" value="MetI-like"/>
</dbReference>
<organism evidence="9 10">
    <name type="scientific">Humibacter ginsenosidimutans</name>
    <dbReference type="NCBI Taxonomy" id="2599293"/>
    <lineage>
        <taxon>Bacteria</taxon>
        <taxon>Bacillati</taxon>
        <taxon>Actinomycetota</taxon>
        <taxon>Actinomycetes</taxon>
        <taxon>Micrococcales</taxon>
        <taxon>Microbacteriaceae</taxon>
        <taxon>Humibacter</taxon>
    </lineage>
</organism>
<dbReference type="SUPFAM" id="SSF161098">
    <property type="entry name" value="MetI-like"/>
    <property type="match status" value="1"/>
</dbReference>
<dbReference type="Gene3D" id="1.10.3720.10">
    <property type="entry name" value="MetI-like"/>
    <property type="match status" value="1"/>
</dbReference>
<protein>
    <submittedName>
        <fullName evidence="9">ABC transporter permease subunit</fullName>
    </submittedName>
</protein>
<feature type="transmembrane region" description="Helical" evidence="7">
    <location>
        <begin position="234"/>
        <end position="258"/>
    </location>
</feature>
<evidence type="ECO:0000256" key="1">
    <source>
        <dbReference type="ARBA" id="ARBA00004651"/>
    </source>
</evidence>
<feature type="transmembrane region" description="Helical" evidence="7">
    <location>
        <begin position="24"/>
        <end position="53"/>
    </location>
</feature>
<dbReference type="CDD" id="cd06261">
    <property type="entry name" value="TM_PBP2"/>
    <property type="match status" value="1"/>
</dbReference>
<keyword evidence="3" id="KW-1003">Cell membrane</keyword>
<evidence type="ECO:0000256" key="6">
    <source>
        <dbReference type="ARBA" id="ARBA00023136"/>
    </source>
</evidence>
<comment type="similarity">
    <text evidence="7">Belongs to the binding-protein-dependent transport system permease family.</text>
</comment>
<dbReference type="OrthoDB" id="2162374at2"/>
<dbReference type="InterPro" id="IPR035906">
    <property type="entry name" value="MetI-like_sf"/>
</dbReference>
<feature type="transmembrane region" description="Helical" evidence="7">
    <location>
        <begin position="130"/>
        <end position="157"/>
    </location>
</feature>
<comment type="subcellular location">
    <subcellularLocation>
        <location evidence="1 7">Cell membrane</location>
        <topology evidence="1 7">Multi-pass membrane protein</topology>
    </subcellularLocation>
</comment>
<feature type="transmembrane region" description="Helical" evidence="7">
    <location>
        <begin position="177"/>
        <end position="201"/>
    </location>
</feature>
<evidence type="ECO:0000313" key="9">
    <source>
        <dbReference type="EMBL" id="QDZ16180.1"/>
    </source>
</evidence>
<keyword evidence="10" id="KW-1185">Reference proteome</keyword>
<gene>
    <name evidence="9" type="ORF">FPZ11_16690</name>
</gene>
<dbReference type="EMBL" id="CP042305">
    <property type="protein sequence ID" value="QDZ16180.1"/>
    <property type="molecule type" value="Genomic_DNA"/>
</dbReference>
<dbReference type="KEGG" id="huw:FPZ11_16690"/>
<dbReference type="RefSeq" id="WP_146322184.1">
    <property type="nucleotide sequence ID" value="NZ_CP042305.1"/>
</dbReference>
<keyword evidence="4 7" id="KW-0812">Transmembrane</keyword>
<dbReference type="PANTHER" id="PTHR43005">
    <property type="entry name" value="BLR7065 PROTEIN"/>
    <property type="match status" value="1"/>
</dbReference>
<name>A0A5B8M9T6_9MICO</name>
<accession>A0A5B8M9T6</accession>
<feature type="domain" description="ABC transmembrane type-1" evidence="8">
    <location>
        <begin position="98"/>
        <end position="304"/>
    </location>
</feature>
<sequence>MVVNAAAPGSSVRRSRGARRASRLSPLGFVMALPPILLVLLFVGFPVVLALGFSLGFTGGLNSIVAMIGLNVHHAENWWGTFAAYADVFSNAQFLQDLLVTVVVTVVSAVVVLFMAMGIGLYLRMRGGWLANLLSGLAVVPLFIPVVIASWAILTFYSGDGFVRSVFALVGLQGPTWGYTVIAIVIGSVWTSLPFAVLMVASGFQAIPDAMIEAARDAGAGFVRIAYSIMMPMAFIPIVIAGTFTAIGVIGSFTVPYFTGPNSPTMLGVTLTNYFTSYNEPQQSIVMAFTIFIAAGAIGAFYVWANFRSAKEQGRV</sequence>
<reference evidence="9 10" key="1">
    <citation type="submission" date="2019-07" db="EMBL/GenBank/DDBJ databases">
        <title>Full genome sequence of Humibacter sp. WJ7-1.</title>
        <authorList>
            <person name="Im W.-T."/>
        </authorList>
    </citation>
    <scope>NUCLEOTIDE SEQUENCE [LARGE SCALE GENOMIC DNA]</scope>
    <source>
        <strain evidence="9 10">WJ7-1</strain>
    </source>
</reference>
<evidence type="ECO:0000256" key="2">
    <source>
        <dbReference type="ARBA" id="ARBA00022448"/>
    </source>
</evidence>
<dbReference type="Pfam" id="PF00528">
    <property type="entry name" value="BPD_transp_1"/>
    <property type="match status" value="1"/>
</dbReference>
<dbReference type="PROSITE" id="PS50928">
    <property type="entry name" value="ABC_TM1"/>
    <property type="match status" value="1"/>
</dbReference>
<dbReference type="Proteomes" id="UP000320216">
    <property type="component" value="Chromosome"/>
</dbReference>
<dbReference type="PANTHER" id="PTHR43005:SF1">
    <property type="entry name" value="SPERMIDINE_PUTRESCINE TRANSPORT SYSTEM PERMEASE PROTEIN"/>
    <property type="match status" value="1"/>
</dbReference>
<dbReference type="GO" id="GO:0005886">
    <property type="term" value="C:plasma membrane"/>
    <property type="evidence" value="ECO:0007669"/>
    <property type="project" value="UniProtKB-SubCell"/>
</dbReference>
<keyword evidence="6 7" id="KW-0472">Membrane</keyword>
<keyword evidence="5 7" id="KW-1133">Transmembrane helix</keyword>
<keyword evidence="2 7" id="KW-0813">Transport</keyword>
<dbReference type="GO" id="GO:0055085">
    <property type="term" value="P:transmembrane transport"/>
    <property type="evidence" value="ECO:0007669"/>
    <property type="project" value="InterPro"/>
</dbReference>
<evidence type="ECO:0000259" key="8">
    <source>
        <dbReference type="PROSITE" id="PS50928"/>
    </source>
</evidence>
<evidence type="ECO:0000256" key="4">
    <source>
        <dbReference type="ARBA" id="ARBA00022692"/>
    </source>
</evidence>
<feature type="transmembrane region" description="Helical" evidence="7">
    <location>
        <begin position="285"/>
        <end position="305"/>
    </location>
</feature>
<evidence type="ECO:0000256" key="7">
    <source>
        <dbReference type="RuleBase" id="RU363032"/>
    </source>
</evidence>